<dbReference type="InterPro" id="IPR003593">
    <property type="entry name" value="AAA+_ATPase"/>
</dbReference>
<dbReference type="GO" id="GO:0005829">
    <property type="term" value="C:cytosol"/>
    <property type="evidence" value="ECO:0007669"/>
    <property type="project" value="UniProtKB-ARBA"/>
</dbReference>
<feature type="compositionally biased region" description="Basic and acidic residues" evidence="12">
    <location>
        <begin position="89"/>
        <end position="98"/>
    </location>
</feature>
<keyword evidence="6 9" id="KW-0694">RNA-binding</keyword>
<protein>
    <recommendedName>
        <fullName evidence="9 10">Transcription termination factor Rho</fullName>
        <ecNumber evidence="9 10">3.6.4.-</ecNumber>
    </recommendedName>
    <alternativeName>
        <fullName evidence="9">ATP-dependent helicase Rho</fullName>
    </alternativeName>
</protein>
<dbReference type="SUPFAM" id="SSF68912">
    <property type="entry name" value="Rho N-terminal domain-like"/>
    <property type="match status" value="1"/>
</dbReference>
<dbReference type="EC" id="3.6.4.-" evidence="9 10"/>
<evidence type="ECO:0000256" key="12">
    <source>
        <dbReference type="SAM" id="MobiDB-lite"/>
    </source>
</evidence>
<keyword evidence="2 9" id="KW-0547">Nucleotide-binding</keyword>
<reference evidence="14 15" key="1">
    <citation type="submission" date="2018-01" db="EMBL/GenBank/DDBJ databases">
        <title>The draft genome of Hanstruepera neustonica JCM19743.</title>
        <authorList>
            <person name="He R.-H."/>
            <person name="Du Z.-J."/>
        </authorList>
    </citation>
    <scope>NUCLEOTIDE SEQUENCE [LARGE SCALE GENOMIC DNA]</scope>
    <source>
        <strain evidence="14 15">JCM19743</strain>
    </source>
</reference>
<dbReference type="GO" id="GO:0005524">
    <property type="term" value="F:ATP binding"/>
    <property type="evidence" value="ECO:0007669"/>
    <property type="project" value="UniProtKB-UniRule"/>
</dbReference>
<evidence type="ECO:0000256" key="11">
    <source>
        <dbReference type="PROSITE-ProRule" id="PRU01203"/>
    </source>
</evidence>
<dbReference type="SMART" id="SM00357">
    <property type="entry name" value="CSP"/>
    <property type="match status" value="1"/>
</dbReference>
<evidence type="ECO:0000256" key="2">
    <source>
        <dbReference type="ARBA" id="ARBA00022741"/>
    </source>
</evidence>
<feature type="compositionally biased region" description="Polar residues" evidence="12">
    <location>
        <begin position="99"/>
        <end position="109"/>
    </location>
</feature>
<dbReference type="InterPro" id="IPR011113">
    <property type="entry name" value="Rho_RNA-bd"/>
</dbReference>
<evidence type="ECO:0000256" key="10">
    <source>
        <dbReference type="NCBIfam" id="TIGR00767"/>
    </source>
</evidence>
<feature type="compositionally biased region" description="Low complexity" evidence="12">
    <location>
        <begin position="79"/>
        <end position="88"/>
    </location>
</feature>
<dbReference type="GO" id="GO:0003723">
    <property type="term" value="F:RNA binding"/>
    <property type="evidence" value="ECO:0007669"/>
    <property type="project" value="UniProtKB-UniRule"/>
</dbReference>
<organism evidence="14 15">
    <name type="scientific">Hanstruepera neustonica</name>
    <dbReference type="NCBI Taxonomy" id="1445657"/>
    <lineage>
        <taxon>Bacteria</taxon>
        <taxon>Pseudomonadati</taxon>
        <taxon>Bacteroidota</taxon>
        <taxon>Flavobacteriia</taxon>
        <taxon>Flavobacteriales</taxon>
        <taxon>Flavobacteriaceae</taxon>
        <taxon>Hanstruepera</taxon>
    </lineage>
</organism>
<dbReference type="InterPro" id="IPR027417">
    <property type="entry name" value="P-loop_NTPase"/>
</dbReference>
<feature type="domain" description="Rho RNA-BD" evidence="13">
    <location>
        <begin position="169"/>
        <end position="244"/>
    </location>
</feature>
<comment type="function">
    <text evidence="9">Facilitates transcription termination by a mechanism that involves Rho binding to the nascent RNA, activation of Rho's RNA-dependent ATPase activity, and release of the mRNA from the DNA template.</text>
</comment>
<dbReference type="Pfam" id="PF07497">
    <property type="entry name" value="Rho_RNA_bind"/>
    <property type="match status" value="1"/>
</dbReference>
<dbReference type="GO" id="GO:0004386">
    <property type="term" value="F:helicase activity"/>
    <property type="evidence" value="ECO:0007669"/>
    <property type="project" value="UniProtKB-UniRule"/>
</dbReference>
<feature type="binding site" evidence="9">
    <location>
        <begin position="299"/>
        <end position="304"/>
    </location>
    <ligand>
        <name>ATP</name>
        <dbReference type="ChEBI" id="CHEBI:30616"/>
    </ligand>
</feature>
<dbReference type="SMART" id="SM00959">
    <property type="entry name" value="Rho_N"/>
    <property type="match status" value="1"/>
</dbReference>
<dbReference type="Gene3D" id="1.10.720.10">
    <property type="match status" value="1"/>
</dbReference>
<evidence type="ECO:0000256" key="5">
    <source>
        <dbReference type="ARBA" id="ARBA00022840"/>
    </source>
</evidence>
<evidence type="ECO:0000256" key="6">
    <source>
        <dbReference type="ARBA" id="ARBA00022884"/>
    </source>
</evidence>
<dbReference type="Proteomes" id="UP000236641">
    <property type="component" value="Unassembled WGS sequence"/>
</dbReference>
<dbReference type="InterPro" id="IPR000194">
    <property type="entry name" value="ATPase_F1/V1/A1_a/bsu_nucl-bd"/>
</dbReference>
<dbReference type="Pfam" id="PF00006">
    <property type="entry name" value="ATP-synt_ab"/>
    <property type="match status" value="1"/>
</dbReference>
<dbReference type="PROSITE" id="PS51856">
    <property type="entry name" value="RHO_RNA_BD"/>
    <property type="match status" value="1"/>
</dbReference>
<dbReference type="PANTHER" id="PTHR46425">
    <property type="entry name" value="TRANSCRIPTION TERMINATION FACTOR RHO"/>
    <property type="match status" value="1"/>
</dbReference>
<dbReference type="NCBIfam" id="NF006886">
    <property type="entry name" value="PRK09376.1"/>
    <property type="match status" value="1"/>
</dbReference>
<dbReference type="InterPro" id="IPR041703">
    <property type="entry name" value="Rho_factor_ATP-bd"/>
</dbReference>
<sequence length="536" mass="61062">MFEIAQLKEMKLPELQEIAQKLKVSKYRSLKKLDLVYQILDHQAANPKAVKEVVSTDDSSDKTNEKTNTKPAQKRPRQRIQNQQNNPNKKTDSNEKSSDNTNNQKPNSNQKRESEKSNTQDDKKKDNNRQKRDNNKGNSNNNNNNNNNNNGNKDNRNRYREPDFEFDAIIESEGVLDIMQDGYGFLRSSDYNYLSSPDDIYVSQSQIRLFGLKKGDTVLGNVRPPKEGEKYFPLIKVNKINGQKPEVVRDRVAFEHLTPLFPKEKFNIAEKQSTISTRIMDLFSPIGKGQRGMIVSQPKTGKTMLLKDVANAIAANHPEVYLMILLIDERPEEVTDMQRNVRGEVISSTFDKEAHEHVKIADIVLEKAKRLVECGHDVVILLDSITRLARAYNTVQPASGKILSGGVDANALHKPKRFFGAARNIENGGSLTIIATALTETGSKMDEVIFEEFKGTGNMELQLDRKISNRRIFPAIDLTSSSTRRDDLLLDENTIQRMWVMRKYLADMNPVEAMEFINDRVKQTRNNEEFLISMNG</sequence>
<feature type="binding site" evidence="9">
    <location>
        <position position="330"/>
    </location>
    <ligand>
        <name>ATP</name>
        <dbReference type="ChEBI" id="CHEBI:30616"/>
    </ligand>
</feature>
<evidence type="ECO:0000256" key="3">
    <source>
        <dbReference type="ARBA" id="ARBA00022801"/>
    </source>
</evidence>
<dbReference type="Gene3D" id="2.40.50.140">
    <property type="entry name" value="Nucleic acid-binding proteins"/>
    <property type="match status" value="1"/>
</dbReference>
<evidence type="ECO:0000259" key="13">
    <source>
        <dbReference type="PROSITE" id="PS51856"/>
    </source>
</evidence>
<accession>A0A2K1DZE6</accession>
<dbReference type="GO" id="GO:0008186">
    <property type="term" value="F:ATP-dependent activity, acting on RNA"/>
    <property type="evidence" value="ECO:0007669"/>
    <property type="project" value="UniProtKB-UniRule"/>
</dbReference>
<dbReference type="InterPro" id="IPR036269">
    <property type="entry name" value="Rho_N_sf"/>
</dbReference>
<dbReference type="AlphaFoldDB" id="A0A2K1DZE6"/>
<feature type="compositionally biased region" description="Basic and acidic residues" evidence="12">
    <location>
        <begin position="110"/>
        <end position="135"/>
    </location>
</feature>
<dbReference type="OrthoDB" id="9805197at2"/>
<comment type="caution">
    <text evidence="14">The sequence shown here is derived from an EMBL/GenBank/DDBJ whole genome shotgun (WGS) entry which is preliminary data.</text>
</comment>
<dbReference type="SUPFAM" id="SSF50249">
    <property type="entry name" value="Nucleic acid-binding proteins"/>
    <property type="match status" value="1"/>
</dbReference>
<evidence type="ECO:0000256" key="7">
    <source>
        <dbReference type="ARBA" id="ARBA00023015"/>
    </source>
</evidence>
<dbReference type="Gene3D" id="3.40.50.300">
    <property type="entry name" value="P-loop containing nucleotide triphosphate hydrolases"/>
    <property type="match status" value="1"/>
</dbReference>
<dbReference type="NCBIfam" id="TIGR00767">
    <property type="entry name" value="rho"/>
    <property type="match status" value="1"/>
</dbReference>
<keyword evidence="15" id="KW-1185">Reference proteome</keyword>
<dbReference type="HAMAP" id="MF_01884">
    <property type="entry name" value="Rho"/>
    <property type="match status" value="1"/>
</dbReference>
<keyword evidence="7 9" id="KW-0805">Transcription regulation</keyword>
<keyword evidence="1 9" id="KW-0806">Transcription termination</keyword>
<keyword evidence="5 9" id="KW-0067">ATP-binding</keyword>
<name>A0A2K1DZE6_9FLAO</name>
<dbReference type="SMART" id="SM00382">
    <property type="entry name" value="AAA"/>
    <property type="match status" value="1"/>
</dbReference>
<evidence type="ECO:0000256" key="4">
    <source>
        <dbReference type="ARBA" id="ARBA00022806"/>
    </source>
</evidence>
<feature type="region of interest" description="Disordered" evidence="12">
    <location>
        <begin position="46"/>
        <end position="159"/>
    </location>
</feature>
<dbReference type="InterPro" id="IPR011129">
    <property type="entry name" value="CSD"/>
</dbReference>
<dbReference type="PANTHER" id="PTHR46425:SF1">
    <property type="entry name" value="TRANSCRIPTION TERMINATION FACTOR RHO"/>
    <property type="match status" value="1"/>
</dbReference>
<feature type="binding site" evidence="9">
    <location>
        <begin position="287"/>
        <end position="292"/>
    </location>
    <ligand>
        <name>ATP</name>
        <dbReference type="ChEBI" id="CHEBI:30616"/>
    </ligand>
</feature>
<dbReference type="InterPro" id="IPR004665">
    <property type="entry name" value="Term_rho"/>
</dbReference>
<evidence type="ECO:0000256" key="9">
    <source>
        <dbReference type="HAMAP-Rule" id="MF_01884"/>
    </source>
</evidence>
<evidence type="ECO:0000256" key="1">
    <source>
        <dbReference type="ARBA" id="ARBA00022472"/>
    </source>
</evidence>
<dbReference type="InterPro" id="IPR011112">
    <property type="entry name" value="Rho-like_N"/>
</dbReference>
<keyword evidence="8 9" id="KW-0804">Transcription</keyword>
<dbReference type="Pfam" id="PF07498">
    <property type="entry name" value="Rho_N"/>
    <property type="match status" value="1"/>
</dbReference>
<evidence type="ECO:0000256" key="8">
    <source>
        <dbReference type="ARBA" id="ARBA00023163"/>
    </source>
</evidence>
<evidence type="ECO:0000313" key="14">
    <source>
        <dbReference type="EMBL" id="PNQ73410.1"/>
    </source>
</evidence>
<gene>
    <name evidence="9" type="primary">rho</name>
    <name evidence="14" type="ORF">C1T31_07815</name>
</gene>
<proteinExistence type="inferred from homology"/>
<comment type="caution">
    <text evidence="9">Lacks conserved residue(s) required for the propagation of feature annotation.</text>
</comment>
<dbReference type="CDD" id="cd04459">
    <property type="entry name" value="Rho_CSD"/>
    <property type="match status" value="1"/>
</dbReference>
<keyword evidence="4 9" id="KW-0347">Helicase</keyword>
<dbReference type="GO" id="GO:0006353">
    <property type="term" value="P:DNA-templated transcription termination"/>
    <property type="evidence" value="ECO:0007669"/>
    <property type="project" value="UniProtKB-UniRule"/>
</dbReference>
<evidence type="ECO:0000313" key="15">
    <source>
        <dbReference type="Proteomes" id="UP000236641"/>
    </source>
</evidence>
<dbReference type="EMBL" id="POWF01000003">
    <property type="protein sequence ID" value="PNQ73410.1"/>
    <property type="molecule type" value="Genomic_DNA"/>
</dbReference>
<comment type="subunit">
    <text evidence="9">Homohexamer. The homohexamer assembles into an open ring structure.</text>
</comment>
<dbReference type="InterPro" id="IPR012340">
    <property type="entry name" value="NA-bd_OB-fold"/>
</dbReference>
<dbReference type="GO" id="GO:0016787">
    <property type="term" value="F:hydrolase activity"/>
    <property type="evidence" value="ECO:0007669"/>
    <property type="project" value="UniProtKB-KW"/>
</dbReference>
<dbReference type="SUPFAM" id="SSF52540">
    <property type="entry name" value="P-loop containing nucleoside triphosphate hydrolases"/>
    <property type="match status" value="1"/>
</dbReference>
<feature type="compositionally biased region" description="Low complexity" evidence="12">
    <location>
        <begin position="136"/>
        <end position="152"/>
    </location>
</feature>
<comment type="similarity">
    <text evidence="9 11">Belongs to the Rho family.</text>
</comment>
<dbReference type="CDD" id="cd01128">
    <property type="entry name" value="rho_factor_C"/>
    <property type="match status" value="1"/>
</dbReference>
<feature type="compositionally biased region" description="Basic and acidic residues" evidence="12">
    <location>
        <begin position="59"/>
        <end position="68"/>
    </location>
</feature>
<dbReference type="RefSeq" id="WP_103051933.1">
    <property type="nucleotide sequence ID" value="NZ_POWF01000003.1"/>
</dbReference>
<keyword evidence="3 9" id="KW-0378">Hydrolase</keyword>